<dbReference type="Pfam" id="PF09997">
    <property type="entry name" value="DUF2238"/>
    <property type="match status" value="1"/>
</dbReference>
<organism evidence="2 3">
    <name type="scientific">Grylomicrobium aquisgranensis</name>
    <dbReference type="NCBI Taxonomy" id="2926318"/>
    <lineage>
        <taxon>Bacteria</taxon>
        <taxon>Bacillati</taxon>
        <taxon>Bacillota</taxon>
        <taxon>Erysipelotrichia</taxon>
        <taxon>Erysipelotrichales</taxon>
        <taxon>Erysipelotrichaceae</taxon>
        <taxon>Grylomicrobium</taxon>
    </lineage>
</organism>
<evidence type="ECO:0000313" key="3">
    <source>
        <dbReference type="Proteomes" id="UP001286174"/>
    </source>
</evidence>
<dbReference type="AlphaFoldDB" id="A0AB35U6B0"/>
<name>A0AB35U6B0_9FIRM</name>
<keyword evidence="1" id="KW-0472">Membrane</keyword>
<feature type="transmembrane region" description="Helical" evidence="1">
    <location>
        <begin position="77"/>
        <end position="99"/>
    </location>
</feature>
<gene>
    <name evidence="2" type="ORF">MOZ60_05280</name>
</gene>
<feature type="transmembrane region" description="Helical" evidence="1">
    <location>
        <begin position="21"/>
        <end position="40"/>
    </location>
</feature>
<dbReference type="RefSeq" id="WP_370595910.1">
    <property type="nucleotide sequence ID" value="NZ_JALBUR010000009.1"/>
</dbReference>
<feature type="transmembrane region" description="Helical" evidence="1">
    <location>
        <begin position="46"/>
        <end position="65"/>
    </location>
</feature>
<accession>A0AB35U6B0</accession>
<keyword evidence="3" id="KW-1185">Reference proteome</keyword>
<dbReference type="InterPro" id="IPR014509">
    <property type="entry name" value="YjdF-like"/>
</dbReference>
<dbReference type="EMBL" id="JALBUR010000009">
    <property type="protein sequence ID" value="MDX8419506.1"/>
    <property type="molecule type" value="Genomic_DNA"/>
</dbReference>
<evidence type="ECO:0000256" key="1">
    <source>
        <dbReference type="SAM" id="Phobius"/>
    </source>
</evidence>
<keyword evidence="1" id="KW-0812">Transmembrane</keyword>
<reference evidence="2 3" key="1">
    <citation type="submission" date="2022-03" db="EMBL/GenBank/DDBJ databases">
        <title>Novel taxa within the pig intestine.</title>
        <authorList>
            <person name="Wylensek D."/>
            <person name="Bishof K."/>
            <person name="Afrizal A."/>
            <person name="Clavel T."/>
        </authorList>
    </citation>
    <scope>NUCLEOTIDE SEQUENCE [LARGE SCALE GENOMIC DNA]</scope>
    <source>
        <strain evidence="2 3">CLA-KB-P133</strain>
    </source>
</reference>
<protein>
    <submittedName>
        <fullName evidence="2">Uncharacterized protein</fullName>
    </submittedName>
</protein>
<proteinExistence type="predicted"/>
<evidence type="ECO:0000313" key="2">
    <source>
        <dbReference type="EMBL" id="MDX8419506.1"/>
    </source>
</evidence>
<feature type="transmembrane region" description="Helical" evidence="1">
    <location>
        <begin position="228"/>
        <end position="246"/>
    </location>
</feature>
<dbReference type="Proteomes" id="UP001286174">
    <property type="component" value="Unassembled WGS sequence"/>
</dbReference>
<comment type="caution">
    <text evidence="2">The sequence shown here is derived from an EMBL/GenBank/DDBJ whole genome shotgun (WGS) entry which is preliminary data.</text>
</comment>
<feature type="transmembrane region" description="Helical" evidence="1">
    <location>
        <begin position="105"/>
        <end position="125"/>
    </location>
</feature>
<sequence length="272" mass="31156">MFRKIRNYIRKKYGDSDRRTVIVYFVLRGLVILSLIREFAKGDLNNAVLCILSLILFTLPHLISSRFRIELPGALEIIIYLFIYAAEILGEINNFYTIIPFWDTILHTINGFLCAAIGFSLVDLLNQHSHRLNLSPLYLCIVSFCFSMTIGVCWEFIEFSADSLMRTDMQKDTWVHSISSVSLNPEKKNSPVIVKGIEKTELYLEDGSVYTMDNGYLDIGLIDTMSDLFVNLIGATVFSVFGYFYVSHRDRKSIVAHLIPRPMEQAPDRDQA</sequence>
<feature type="transmembrane region" description="Helical" evidence="1">
    <location>
        <begin position="137"/>
        <end position="157"/>
    </location>
</feature>
<keyword evidence="1" id="KW-1133">Transmembrane helix</keyword>